<dbReference type="SMART" id="SM00829">
    <property type="entry name" value="PKS_ER"/>
    <property type="match status" value="1"/>
</dbReference>
<dbReference type="Pfam" id="PF08240">
    <property type="entry name" value="ADH_N"/>
    <property type="match status" value="1"/>
</dbReference>
<evidence type="ECO:0000256" key="3">
    <source>
        <dbReference type="ARBA" id="ARBA00023002"/>
    </source>
</evidence>
<keyword evidence="1" id="KW-0479">Metal-binding</keyword>
<dbReference type="Pfam" id="PF00107">
    <property type="entry name" value="ADH_zinc_N"/>
    <property type="match status" value="1"/>
</dbReference>
<protein>
    <submittedName>
        <fullName evidence="6">Unannotated protein</fullName>
    </submittedName>
</protein>
<dbReference type="SUPFAM" id="SSF50129">
    <property type="entry name" value="GroES-like"/>
    <property type="match status" value="1"/>
</dbReference>
<dbReference type="Gene3D" id="3.40.50.720">
    <property type="entry name" value="NAD(P)-binding Rossmann-like Domain"/>
    <property type="match status" value="1"/>
</dbReference>
<evidence type="ECO:0000256" key="2">
    <source>
        <dbReference type="ARBA" id="ARBA00022833"/>
    </source>
</evidence>
<dbReference type="SUPFAM" id="SSF51735">
    <property type="entry name" value="NAD(P)-binding Rossmann-fold domains"/>
    <property type="match status" value="1"/>
</dbReference>
<name>A0A6J7EEX2_9ZZZZ</name>
<evidence type="ECO:0000313" key="6">
    <source>
        <dbReference type="EMBL" id="CAB4879564.1"/>
    </source>
</evidence>
<evidence type="ECO:0000313" key="7">
    <source>
        <dbReference type="EMBL" id="CAB5020683.1"/>
    </source>
</evidence>
<dbReference type="EMBL" id="CAFBLT010000001">
    <property type="protein sequence ID" value="CAB4879564.1"/>
    <property type="molecule type" value="Genomic_DNA"/>
</dbReference>
<dbReference type="PANTHER" id="PTHR43401:SF2">
    <property type="entry name" value="L-THREONINE 3-DEHYDROGENASE"/>
    <property type="match status" value="1"/>
</dbReference>
<evidence type="ECO:0000256" key="1">
    <source>
        <dbReference type="ARBA" id="ARBA00022723"/>
    </source>
</evidence>
<dbReference type="AlphaFoldDB" id="A0A6J7EEX2"/>
<gene>
    <name evidence="5" type="ORF">UFOPK3164_01078</name>
    <name evidence="6" type="ORF">UFOPK3427_01403</name>
    <name evidence="7" type="ORF">UFOPK4112_00898</name>
</gene>
<dbReference type="InterPro" id="IPR013149">
    <property type="entry name" value="ADH-like_C"/>
</dbReference>
<keyword evidence="3" id="KW-0560">Oxidoreductase</keyword>
<dbReference type="EMBL" id="CAFABE010000048">
    <property type="protein sequence ID" value="CAB4830098.1"/>
    <property type="molecule type" value="Genomic_DNA"/>
</dbReference>
<reference evidence="6" key="1">
    <citation type="submission" date="2020-05" db="EMBL/GenBank/DDBJ databases">
        <authorList>
            <person name="Chiriac C."/>
            <person name="Salcher M."/>
            <person name="Ghai R."/>
            <person name="Kavagutti S V."/>
        </authorList>
    </citation>
    <scope>NUCLEOTIDE SEQUENCE</scope>
</reference>
<dbReference type="InterPro" id="IPR050129">
    <property type="entry name" value="Zn_alcohol_dh"/>
</dbReference>
<dbReference type="InterPro" id="IPR011032">
    <property type="entry name" value="GroES-like_sf"/>
</dbReference>
<dbReference type="GO" id="GO:0016491">
    <property type="term" value="F:oxidoreductase activity"/>
    <property type="evidence" value="ECO:0007669"/>
    <property type="project" value="UniProtKB-KW"/>
</dbReference>
<dbReference type="InterPro" id="IPR002328">
    <property type="entry name" value="ADH_Zn_CS"/>
</dbReference>
<evidence type="ECO:0000313" key="5">
    <source>
        <dbReference type="EMBL" id="CAB4830098.1"/>
    </source>
</evidence>
<dbReference type="InterPro" id="IPR036291">
    <property type="entry name" value="NAD(P)-bd_dom_sf"/>
</dbReference>
<dbReference type="EMBL" id="CAFBPM010000007">
    <property type="protein sequence ID" value="CAB5020683.1"/>
    <property type="molecule type" value="Genomic_DNA"/>
</dbReference>
<dbReference type="PROSITE" id="PS00059">
    <property type="entry name" value="ADH_ZINC"/>
    <property type="match status" value="1"/>
</dbReference>
<organism evidence="6">
    <name type="scientific">freshwater metagenome</name>
    <dbReference type="NCBI Taxonomy" id="449393"/>
    <lineage>
        <taxon>unclassified sequences</taxon>
        <taxon>metagenomes</taxon>
        <taxon>ecological metagenomes</taxon>
    </lineage>
</organism>
<dbReference type="Gene3D" id="3.90.180.10">
    <property type="entry name" value="Medium-chain alcohol dehydrogenases, catalytic domain"/>
    <property type="match status" value="1"/>
</dbReference>
<proteinExistence type="predicted"/>
<dbReference type="PANTHER" id="PTHR43401">
    <property type="entry name" value="L-THREONINE 3-DEHYDROGENASE"/>
    <property type="match status" value="1"/>
</dbReference>
<evidence type="ECO:0000259" key="4">
    <source>
        <dbReference type="SMART" id="SM00829"/>
    </source>
</evidence>
<keyword evidence="2" id="KW-0862">Zinc</keyword>
<dbReference type="GO" id="GO:0008270">
    <property type="term" value="F:zinc ion binding"/>
    <property type="evidence" value="ECO:0007669"/>
    <property type="project" value="InterPro"/>
</dbReference>
<sequence length="358" mass="37919">MLIVVLGGAMKKLPTDMPVAAYQGAGNIPVETRPVPSPAPECVLIEIDRCGICGTDIHMLLEGWSDKPGSVAGHEWTGTIVALGDGVTDWSVGEAVVGGMTPKCGVCRRCQEGKPSQCENRTGQISDAYDGAFARYKVAPVNSLLRMPDGLDPRSATLAEPLAVALHAVTQSKITADDSAMIIGAGPIGALTLAVLRHRGIGPITVVEPSQPRRDLALQLGAHRVAEPSELEIFPSWEPEHITENPVSVVFECSGKKAAMEAGFNQLRRGGVLVLVGSGIEHPSFDPNRLILNELQIIGSFIYDKFGFEDALALLNDPSFPSEKILEPEDVSLAGLGDALVNISQGRVAGKVLVAPWL</sequence>
<feature type="domain" description="Enoyl reductase (ER)" evidence="4">
    <location>
        <begin position="24"/>
        <end position="354"/>
    </location>
</feature>
<dbReference type="InterPro" id="IPR013154">
    <property type="entry name" value="ADH-like_N"/>
</dbReference>
<accession>A0A6J7EEX2</accession>
<dbReference type="InterPro" id="IPR020843">
    <property type="entry name" value="ER"/>
</dbReference>